<feature type="compositionally biased region" description="Polar residues" evidence="2">
    <location>
        <begin position="449"/>
        <end position="458"/>
    </location>
</feature>
<dbReference type="Proteomes" id="UP001189624">
    <property type="component" value="Chromosome 9"/>
</dbReference>
<evidence type="ECO:0000256" key="1">
    <source>
        <dbReference type="SAM" id="Coils"/>
    </source>
</evidence>
<feature type="region of interest" description="Disordered" evidence="2">
    <location>
        <begin position="256"/>
        <end position="458"/>
    </location>
</feature>
<feature type="compositionally biased region" description="Basic and acidic residues" evidence="2">
    <location>
        <begin position="350"/>
        <end position="374"/>
    </location>
</feature>
<feature type="compositionally biased region" description="Polar residues" evidence="2">
    <location>
        <begin position="69"/>
        <end position="88"/>
    </location>
</feature>
<feature type="compositionally biased region" description="Polar residues" evidence="2">
    <location>
        <begin position="283"/>
        <end position="303"/>
    </location>
</feature>
<evidence type="ECO:0000313" key="4">
    <source>
        <dbReference type="Proteomes" id="UP001189624"/>
    </source>
</evidence>
<feature type="compositionally biased region" description="Low complexity" evidence="2">
    <location>
        <begin position="37"/>
        <end position="49"/>
    </location>
</feature>
<feature type="compositionally biased region" description="Basic and acidic residues" evidence="2">
    <location>
        <begin position="418"/>
        <end position="432"/>
    </location>
</feature>
<sequence length="458" mass="50408">MWLQSLQPGCGEPGGERNGKNSYYIVFGNEQDHDHASLSSKSSGVSQKAKATRKLSSSKSLEAPRTKSSEPLTSPKKTGYGDQSNKPANMSREVTDEATLHNLNSPIPAPSIKKSSTISNGPAPRHRTTLGRTSARKNLSMESIDLPVEDEDEIERLEAARAELQTQIADEVRANAKLQSQVENQKRALDERRLALEQNIARLQELLHKEKNCRAALENKTELEELALVEADLAYLERKVEELGKRLNSQIDRNLVTPDFSSQPRQMSNQERRLKYKADTEVAATSQSDRSISKGTVTAQQDSHIVGVESDGERKAESTPLPNKHPPTSSKRSALKGEVARNQIASELQNMEKGRDSSRSSHNVEKGKGSERHQSLASPHKFGGSEAQSVPNPEKGKGTESSDKGSTKGKSSQPSSSEKLKKSDSHPAHHTDGWNQQPKHLERGKSEGHQTYNVDKGR</sequence>
<dbReference type="InterPro" id="IPR052799">
    <property type="entry name" value="Rho_GAP_Regulators"/>
</dbReference>
<dbReference type="Gramene" id="rna-AYBTSS11_LOCUS26061">
    <property type="protein sequence ID" value="CAJ1973994.1"/>
    <property type="gene ID" value="gene-AYBTSS11_LOCUS26061"/>
</dbReference>
<dbReference type="EMBL" id="OY731406">
    <property type="protein sequence ID" value="CAJ1973994.1"/>
    <property type="molecule type" value="Genomic_DNA"/>
</dbReference>
<evidence type="ECO:0000313" key="3">
    <source>
        <dbReference type="EMBL" id="CAJ1973994.1"/>
    </source>
</evidence>
<evidence type="ECO:0000256" key="2">
    <source>
        <dbReference type="SAM" id="MobiDB-lite"/>
    </source>
</evidence>
<dbReference type="PANTHER" id="PTHR46265">
    <property type="entry name" value="RHO GTPASE-ACTIVATING PROTEIN 7"/>
    <property type="match status" value="1"/>
</dbReference>
<feature type="compositionally biased region" description="Low complexity" evidence="2">
    <location>
        <begin position="110"/>
        <end position="119"/>
    </location>
</feature>
<proteinExistence type="predicted"/>
<feature type="compositionally biased region" description="Polar residues" evidence="2">
    <location>
        <begin position="130"/>
        <end position="141"/>
    </location>
</feature>
<feature type="compositionally biased region" description="Basic and acidic residues" evidence="2">
    <location>
        <begin position="270"/>
        <end position="280"/>
    </location>
</feature>
<feature type="coiled-coil region" evidence="1">
    <location>
        <begin position="154"/>
        <end position="253"/>
    </location>
</feature>
<feature type="compositionally biased region" description="Low complexity" evidence="2">
    <location>
        <begin position="408"/>
        <end position="417"/>
    </location>
</feature>
<feature type="compositionally biased region" description="Basic and acidic residues" evidence="2">
    <location>
        <begin position="439"/>
        <end position="448"/>
    </location>
</feature>
<organism evidence="3 4">
    <name type="scientific">Sphenostylis stenocarpa</name>
    <dbReference type="NCBI Taxonomy" id="92480"/>
    <lineage>
        <taxon>Eukaryota</taxon>
        <taxon>Viridiplantae</taxon>
        <taxon>Streptophyta</taxon>
        <taxon>Embryophyta</taxon>
        <taxon>Tracheophyta</taxon>
        <taxon>Spermatophyta</taxon>
        <taxon>Magnoliopsida</taxon>
        <taxon>eudicotyledons</taxon>
        <taxon>Gunneridae</taxon>
        <taxon>Pentapetalae</taxon>
        <taxon>rosids</taxon>
        <taxon>fabids</taxon>
        <taxon>Fabales</taxon>
        <taxon>Fabaceae</taxon>
        <taxon>Papilionoideae</taxon>
        <taxon>50 kb inversion clade</taxon>
        <taxon>NPAAA clade</taxon>
        <taxon>indigoferoid/millettioid clade</taxon>
        <taxon>Phaseoleae</taxon>
        <taxon>Sphenostylis</taxon>
    </lineage>
</organism>
<feature type="compositionally biased region" description="Basic and acidic residues" evidence="2">
    <location>
        <begin position="394"/>
        <end position="406"/>
    </location>
</feature>
<gene>
    <name evidence="3" type="ORF">AYBTSS11_LOCUS26061</name>
</gene>
<feature type="region of interest" description="Disordered" evidence="2">
    <location>
        <begin position="1"/>
        <end position="143"/>
    </location>
</feature>
<reference evidence="3" key="1">
    <citation type="submission" date="2023-10" db="EMBL/GenBank/DDBJ databases">
        <authorList>
            <person name="Domelevo Entfellner J.-B."/>
        </authorList>
    </citation>
    <scope>NUCLEOTIDE SEQUENCE</scope>
</reference>
<name>A0AA86TH68_9FABA</name>
<feature type="compositionally biased region" description="Polar residues" evidence="2">
    <location>
        <begin position="259"/>
        <end position="269"/>
    </location>
</feature>
<protein>
    <submittedName>
        <fullName evidence="3">Uncharacterized protein</fullName>
    </submittedName>
</protein>
<keyword evidence="1" id="KW-0175">Coiled coil</keyword>
<dbReference type="PANTHER" id="PTHR46265:SF23">
    <property type="entry name" value="PROTEIN FOR RHO-LIKE GTPASE FAMILY PROTEIN, PUTATIVE-RELATED"/>
    <property type="match status" value="1"/>
</dbReference>
<dbReference type="AlphaFoldDB" id="A0AA86TH68"/>
<accession>A0AA86TH68</accession>
<keyword evidence="4" id="KW-1185">Reference proteome</keyword>